<reference evidence="2" key="1">
    <citation type="submission" date="2013-10" db="EMBL/GenBank/DDBJ databases">
        <title>Genome sequencing of Onchocerca volvulus.</title>
        <authorList>
            <person name="Cotton J."/>
            <person name="Tsai J."/>
            <person name="Stanley E."/>
            <person name="Tracey A."/>
            <person name="Holroyd N."/>
            <person name="Lustigman S."/>
            <person name="Berriman M."/>
        </authorList>
    </citation>
    <scope>NUCLEOTIDE SEQUENCE</scope>
</reference>
<evidence type="ECO:0000313" key="2">
    <source>
        <dbReference type="Proteomes" id="UP000024404"/>
    </source>
</evidence>
<proteinExistence type="predicted"/>
<dbReference type="Proteomes" id="UP000024404">
    <property type="component" value="Unassembled WGS sequence"/>
</dbReference>
<accession>A0A8R1Y1U6</accession>
<protein>
    <submittedName>
        <fullName evidence="1">Uncharacterized protein</fullName>
    </submittedName>
</protein>
<evidence type="ECO:0000313" key="1">
    <source>
        <dbReference type="EnsemblMetazoa" id="OVOC6867.1"/>
    </source>
</evidence>
<reference evidence="1" key="2">
    <citation type="submission" date="2022-06" db="UniProtKB">
        <authorList>
            <consortium name="EnsemblMetazoa"/>
        </authorList>
    </citation>
    <scope>IDENTIFICATION</scope>
</reference>
<dbReference type="EMBL" id="CMVM020000181">
    <property type="status" value="NOT_ANNOTATED_CDS"/>
    <property type="molecule type" value="Genomic_DNA"/>
</dbReference>
<dbReference type="EnsemblMetazoa" id="OVOC6867.1">
    <property type="protein sequence ID" value="OVOC6867.1"/>
    <property type="gene ID" value="WBGene00243676"/>
</dbReference>
<keyword evidence="2" id="KW-1185">Reference proteome</keyword>
<name>A0A8R1Y1U6_ONCVO</name>
<sequence length="35" mass="3977">MKETSDYDGRHTTSFPFKAALLIVRLMPLYATMGN</sequence>
<organism evidence="1 2">
    <name type="scientific">Onchocerca volvulus</name>
    <dbReference type="NCBI Taxonomy" id="6282"/>
    <lineage>
        <taxon>Eukaryota</taxon>
        <taxon>Metazoa</taxon>
        <taxon>Ecdysozoa</taxon>
        <taxon>Nematoda</taxon>
        <taxon>Chromadorea</taxon>
        <taxon>Rhabditida</taxon>
        <taxon>Spirurina</taxon>
        <taxon>Spiruromorpha</taxon>
        <taxon>Filarioidea</taxon>
        <taxon>Onchocercidae</taxon>
        <taxon>Onchocerca</taxon>
    </lineage>
</organism>
<dbReference type="AlphaFoldDB" id="A0A8R1Y1U6"/>